<evidence type="ECO:0000256" key="3">
    <source>
        <dbReference type="ARBA" id="ARBA00022840"/>
    </source>
</evidence>
<dbReference type="OrthoDB" id="2401965at2759"/>
<dbReference type="PRINTS" id="PR00301">
    <property type="entry name" value="HEATSHOCK70"/>
</dbReference>
<keyword evidence="6" id="KW-0346">Stress response</keyword>
<evidence type="ECO:0000313" key="6">
    <source>
        <dbReference type="EMBL" id="KAH0574873.1"/>
    </source>
</evidence>
<dbReference type="Pfam" id="PF00012">
    <property type="entry name" value="HSP70"/>
    <property type="match status" value="1"/>
</dbReference>
<dbReference type="PROSITE" id="PS00329">
    <property type="entry name" value="HSP70_2"/>
    <property type="match status" value="1"/>
</dbReference>
<name>V6LE99_9EUKA</name>
<dbReference type="CDD" id="cd24028">
    <property type="entry name" value="ASKHA_NBD_HSP70_HSPA1-like"/>
    <property type="match status" value="1"/>
</dbReference>
<keyword evidence="2 4" id="KW-0547">Nucleotide-binding</keyword>
<dbReference type="InterPro" id="IPR018181">
    <property type="entry name" value="Heat_shock_70_CS"/>
</dbReference>
<dbReference type="FunFam" id="3.30.30.30:FF:000005">
    <property type="entry name" value="Heat shock protein ssb1"/>
    <property type="match status" value="1"/>
</dbReference>
<dbReference type="Proteomes" id="UP000018208">
    <property type="component" value="Unassembled WGS sequence"/>
</dbReference>
<sequence length="601" mass="67493">MIGRYIGMKAIGIDLGTTYSCVAVYQNEKVDIIPNELGNSTTPSYVSFTNCERLIGDPAKQLAAINTQNTIYDIKRIIGRRFTDNEVQNDISQYPFKIISVDDNPCVQVSFMNQVNIFTPEQISSFILQKLSSNAEDYLGYRPKEVVITVPAYFTDAQRNSTITASKIAGLNCLRIINEPTAACIAYGFQRSSSKDQKIVVYDFGGGTLDCSLINLSDGVFEVIGTSGDSRLGGEDIDQKLVDFVNKEFTAKHNYSLLHNNRTQRRIRNQCEKVKRLLSNQEVATIEIENIDNDIHFQLQLTRAKFNSICSDIFRRAILPLQKLLKDANCNVTNINEVVLVGGSTRIYQIRESLKQYFKGKEPSKSINPDEAVAYGAAIQAGILSSCALQKIGTGQILLIDVCPLSLGIEVVGGQMATIIARNTTIPVLKRKLFTTEYDNQTEINVKIFEGERELTKFNNLLGEFQLSGIPVLPKGKPAVEVSCEITANGLLIVSAKDLTGSKSKNSISIDQNRQKLSDKQVEYMVQEAEKFREYDETIKKLFAIKNEIEEYIYCIKQNNNLNQKEPIKQIEEWLEDTNIQNLSIKQITDKFAQIKQQLQE</sequence>
<gene>
    <name evidence="5" type="ORF">SS50377_18328</name>
    <name evidence="6" type="ORF">SS50377_22488</name>
</gene>
<proteinExistence type="inferred from homology"/>
<dbReference type="FunFam" id="3.30.420.40:FF:000004">
    <property type="entry name" value="Molecular chaperone DnaK"/>
    <property type="match status" value="1"/>
</dbReference>
<dbReference type="Gene3D" id="3.30.420.40">
    <property type="match status" value="2"/>
</dbReference>
<dbReference type="InterPro" id="IPR029047">
    <property type="entry name" value="HSP70_peptide-bd_sf"/>
</dbReference>
<dbReference type="FunFam" id="3.90.640.10:FF:000010">
    <property type="entry name" value="heat shock 70 kDa protein 14"/>
    <property type="match status" value="1"/>
</dbReference>
<evidence type="ECO:0000256" key="1">
    <source>
        <dbReference type="ARBA" id="ARBA00007381"/>
    </source>
</evidence>
<evidence type="ECO:0000313" key="7">
    <source>
        <dbReference type="Proteomes" id="UP000018208"/>
    </source>
</evidence>
<keyword evidence="3 4" id="KW-0067">ATP-binding</keyword>
<dbReference type="VEuPathDB" id="GiardiaDB:SS50377_22488"/>
<comment type="similarity">
    <text evidence="1 4">Belongs to the heat shock protein 70 family.</text>
</comment>
<dbReference type="InterPro" id="IPR013126">
    <property type="entry name" value="Hsp_70_fam"/>
</dbReference>
<accession>V6LE99</accession>
<dbReference type="EMBL" id="KI546166">
    <property type="protein sequence ID" value="EST42021.1"/>
    <property type="molecule type" value="Genomic_DNA"/>
</dbReference>
<reference evidence="5 6" key="1">
    <citation type="journal article" date="2014" name="PLoS Genet.">
        <title>The Genome of Spironucleus salmonicida Highlights a Fish Pathogen Adapted to Fluctuating Environments.</title>
        <authorList>
            <person name="Xu F."/>
            <person name="Jerlstrom-Hultqvist J."/>
            <person name="Einarsson E."/>
            <person name="Astvaldsson A."/>
            <person name="Svard S.G."/>
            <person name="Andersson J.O."/>
        </authorList>
    </citation>
    <scope>NUCLEOTIDE SEQUENCE</scope>
    <source>
        <strain evidence="6">ATCC 50377</strain>
    </source>
</reference>
<protein>
    <submittedName>
        <fullName evidence="5">Cytosolic HSP70</fullName>
    </submittedName>
    <submittedName>
        <fullName evidence="6">Cytosolic heat shock protein 70</fullName>
    </submittedName>
</protein>
<evidence type="ECO:0000256" key="4">
    <source>
        <dbReference type="RuleBase" id="RU003322"/>
    </source>
</evidence>
<dbReference type="InterPro" id="IPR043129">
    <property type="entry name" value="ATPase_NBD"/>
</dbReference>
<keyword evidence="7" id="KW-1185">Reference proteome</keyword>
<dbReference type="PROSITE" id="PS00297">
    <property type="entry name" value="HSP70_1"/>
    <property type="match status" value="1"/>
</dbReference>
<dbReference type="Gene3D" id="3.90.640.10">
    <property type="entry name" value="Actin, Chain A, domain 4"/>
    <property type="match status" value="1"/>
</dbReference>
<evidence type="ECO:0000313" key="5">
    <source>
        <dbReference type="EMBL" id="EST42021.1"/>
    </source>
</evidence>
<dbReference type="GO" id="GO:0140662">
    <property type="term" value="F:ATP-dependent protein folding chaperone"/>
    <property type="evidence" value="ECO:0007669"/>
    <property type="project" value="InterPro"/>
</dbReference>
<dbReference type="Gene3D" id="2.60.34.10">
    <property type="entry name" value="Substrate Binding Domain Of DNAk, Chain A, domain 1"/>
    <property type="match status" value="1"/>
</dbReference>
<reference evidence="6" key="2">
    <citation type="submission" date="2020-12" db="EMBL/GenBank/DDBJ databases">
        <title>New Spironucleus salmonicida genome in near-complete chromosomes.</title>
        <authorList>
            <person name="Xu F."/>
            <person name="Kurt Z."/>
            <person name="Jimenez-Gonzalez A."/>
            <person name="Astvaldsson A."/>
            <person name="Andersson J.O."/>
            <person name="Svard S.G."/>
        </authorList>
    </citation>
    <scope>NUCLEOTIDE SEQUENCE</scope>
    <source>
        <strain evidence="6">ATCC 50377</strain>
    </source>
</reference>
<evidence type="ECO:0000256" key="2">
    <source>
        <dbReference type="ARBA" id="ARBA00022741"/>
    </source>
</evidence>
<dbReference type="GO" id="GO:0005524">
    <property type="term" value="F:ATP binding"/>
    <property type="evidence" value="ECO:0007669"/>
    <property type="project" value="UniProtKB-KW"/>
</dbReference>
<dbReference type="Gene3D" id="3.30.30.30">
    <property type="match status" value="1"/>
</dbReference>
<organism evidence="5">
    <name type="scientific">Spironucleus salmonicida</name>
    <dbReference type="NCBI Taxonomy" id="348837"/>
    <lineage>
        <taxon>Eukaryota</taxon>
        <taxon>Metamonada</taxon>
        <taxon>Diplomonadida</taxon>
        <taxon>Hexamitidae</taxon>
        <taxon>Hexamitinae</taxon>
        <taxon>Spironucleus</taxon>
    </lineage>
</organism>
<dbReference type="SUPFAM" id="SSF100920">
    <property type="entry name" value="Heat shock protein 70kD (HSP70), peptide-binding domain"/>
    <property type="match status" value="1"/>
</dbReference>
<dbReference type="PANTHER" id="PTHR19375">
    <property type="entry name" value="HEAT SHOCK PROTEIN 70KDA"/>
    <property type="match status" value="1"/>
</dbReference>
<dbReference type="AlphaFoldDB" id="V6LE99"/>
<dbReference type="SUPFAM" id="SSF53067">
    <property type="entry name" value="Actin-like ATPase domain"/>
    <property type="match status" value="2"/>
</dbReference>
<dbReference type="EMBL" id="AUWU02000003">
    <property type="protein sequence ID" value="KAH0574873.1"/>
    <property type="molecule type" value="Genomic_DNA"/>
</dbReference>